<name>A0A6J5KNH2_9CAUD</name>
<sequence length="127" mass="13513">MASDKIKLVQGDTRPQLILSLTDDASGQPIDISAATVRMKFTQADSKDIIATMTATALTGIVLEDGSVSTASPYDVAGKGGRCVINWTPNALAGAAGDYEGEIEITFADTTVQTVYELLKFKLREQK</sequence>
<organism evidence="1">
    <name type="scientific">uncultured Caudovirales phage</name>
    <dbReference type="NCBI Taxonomy" id="2100421"/>
    <lineage>
        <taxon>Viruses</taxon>
        <taxon>Duplodnaviria</taxon>
        <taxon>Heunggongvirae</taxon>
        <taxon>Uroviricota</taxon>
        <taxon>Caudoviricetes</taxon>
        <taxon>Peduoviridae</taxon>
        <taxon>Maltschvirus</taxon>
        <taxon>Maltschvirus maltsch</taxon>
    </lineage>
</organism>
<reference evidence="1" key="1">
    <citation type="submission" date="2020-04" db="EMBL/GenBank/DDBJ databases">
        <authorList>
            <person name="Chiriac C."/>
            <person name="Salcher M."/>
            <person name="Ghai R."/>
            <person name="Kavagutti S V."/>
        </authorList>
    </citation>
    <scope>NUCLEOTIDE SEQUENCE</scope>
</reference>
<proteinExistence type="predicted"/>
<evidence type="ECO:0000313" key="1">
    <source>
        <dbReference type="EMBL" id="CAB4122915.1"/>
    </source>
</evidence>
<gene>
    <name evidence="1" type="ORF">UFOVP33_73</name>
</gene>
<dbReference type="EMBL" id="LR796162">
    <property type="protein sequence ID" value="CAB4122915.1"/>
    <property type="molecule type" value="Genomic_DNA"/>
</dbReference>
<accession>A0A6J5KNH2</accession>
<protein>
    <recommendedName>
        <fullName evidence="2">BppU N-terminal domain-containing protein</fullName>
    </recommendedName>
</protein>
<evidence type="ECO:0008006" key="2">
    <source>
        <dbReference type="Google" id="ProtNLM"/>
    </source>
</evidence>